<sequence length="100" mass="11195">MRTGILITAFAMLVLSVGNAFAAQVLTGKWSGKSPTTLEFLDGNKVKYCYKEKCTTQAYTGDRDTKIKFNWGRSKFTFTKTDSGYDGTFLRVMTAKVKIQ</sequence>
<evidence type="ECO:0000313" key="1">
    <source>
        <dbReference type="EMBL" id="VAV97536.1"/>
    </source>
</evidence>
<reference evidence="1" key="1">
    <citation type="submission" date="2018-06" db="EMBL/GenBank/DDBJ databases">
        <authorList>
            <person name="Zhirakovskaya E."/>
        </authorList>
    </citation>
    <scope>NUCLEOTIDE SEQUENCE</scope>
</reference>
<name>A0A3B0S9H0_9ZZZZ</name>
<protein>
    <submittedName>
        <fullName evidence="1">Uncharacterized protein</fullName>
    </submittedName>
</protein>
<dbReference type="EMBL" id="UOEC01000147">
    <property type="protein sequence ID" value="VAV97536.1"/>
    <property type="molecule type" value="Genomic_DNA"/>
</dbReference>
<proteinExistence type="predicted"/>
<gene>
    <name evidence="1" type="ORF">MNBD_ALPHA08-773</name>
</gene>
<accession>A0A3B0S9H0</accession>
<organism evidence="1">
    <name type="scientific">hydrothermal vent metagenome</name>
    <dbReference type="NCBI Taxonomy" id="652676"/>
    <lineage>
        <taxon>unclassified sequences</taxon>
        <taxon>metagenomes</taxon>
        <taxon>ecological metagenomes</taxon>
    </lineage>
</organism>
<dbReference type="AlphaFoldDB" id="A0A3B0S9H0"/>